<keyword evidence="3 10" id="KW-0227">DNA damage</keyword>
<keyword evidence="8 10" id="KW-0238">DNA-binding</keyword>
<sequence>MFTVYYSNQLEVQKDILIHLMESEPLSDPFQAETILVQSPGMAQWLQWQIAETKGIAANLNFPMPASFIWQVYAENLPNATQQHYFDKAEITWRLMRLIPAYLSQEAFLPLRRYLASSTQSEQQKLYQLARKIADLFDQYLVYRPEWIMHWENRQDIEIERQIGAQISQDKDQPFEQICTHIRWQGALWQGLVNEIRQESQSGQVWHRAYLHQQFLRQLEREAPKAIPKRLFIFGISALPKVYLDTFQALSRYCDVHLFFNNGCREYWGDIIDQSYWQTLQIRSRRDYFTQIDSPLFSTEKSASLARQETERTYDDELLQIGHPLLASWGKLGRDFLYLLTDLQAKEISAYTQPSERHLLAQLQGRILDLVPNGAKPLNLQKNDRSLSVHSCYSAMREVEVLRDYLLHLFNQDKTLDPKDVVIMVADIDSYTPYIRAVFNQSEPYIPYSISDNKLSESDVVISAFLTLLNLKESLFTAEEVLAFLDIPAVRARFQIEHKDLAYIHHWVAQSGIRFGLEKYQQNAEHNYNAWQAGLERMLLGYAMREENGIWQDSLGFDDSHGLQGQSVGCLADFIEHLYQWRQILLSPRSVQQWTQQLSLLLDNFFADDEQNRETLWYLKDRIQSVLEQAVNVHFDELLTIEVICDVMTEALQNDTNSLKFLAGKVNFCTLLPMRSIPFKAVCLLGMNENDYPRQHIPNSFDLMQYHHRKGDRFRRDDDRYLFLEALLSAQDYFYISYVGRSVVDDQACQPSVLVSQLLDYLNENIAPNEDDNDDRLSLRDKLVKQHSMTVFSPKNFVGNDRTFAKNWLPLAQGSNKKEEPNSDGGLPSFIQPLTAPQLDEIELARLIEFVQHPIKFFFERRLGVYLKQYIDSIEESENFSLNKLDFYFINNELIHYSAQQTDEFFARLNQRGVMPRGSFAQVYARLIQEDINELKTKLADYLSREAKTEYAEISFETAGKPIRLQGDINQLYTTANGALQRVAWRVGSDVRDNELIESWIYYLVQCATSENVVTPMFYAKKNTLTFKTLDKKTALKQLQTYVNAYAQGQSIMLPTVTRGIADYLQTLKVDLAESAVDFDSYFEKFTELAQGTDYTAGDVYWRRLLVQLPPQVFASVLTEINQRMQDWFDLMLDCVEYEEN</sequence>
<dbReference type="InterPro" id="IPR041500">
    <property type="entry name" value="RecC_C"/>
</dbReference>
<dbReference type="Gene3D" id="3.40.50.10930">
    <property type="match status" value="1"/>
</dbReference>
<comment type="miscellaneous">
    <text evidence="10">In the RecBCD complex, RecB has a slow 3'-5' helicase, an exonuclease activity and loads RecA onto ssDNA, RecD has a fast 5'-3' helicase activity, while RecC stimulates the ATPase and processivity of the RecB helicase and contributes to recognition of the Chi site.</text>
</comment>
<comment type="caution">
    <text evidence="12">The sequence shown here is derived from an EMBL/GenBank/DDBJ whole genome shotgun (WGS) entry which is preliminary data.</text>
</comment>
<evidence type="ECO:0000256" key="1">
    <source>
        <dbReference type="ARBA" id="ARBA00022722"/>
    </source>
</evidence>
<keyword evidence="9 10" id="KW-0234">DNA repair</keyword>
<comment type="subunit">
    <text evidence="10">Heterotrimer of RecB, RecC and RecD. All subunits contribute to DNA-binding.</text>
</comment>
<keyword evidence="13" id="KW-1185">Reference proteome</keyword>
<comment type="similarity">
    <text evidence="10">Belongs to the RecC family.</text>
</comment>
<dbReference type="InterPro" id="IPR027417">
    <property type="entry name" value="P-loop_NTPase"/>
</dbReference>
<keyword evidence="5 10" id="KW-0347">Helicase</keyword>
<dbReference type="PANTHER" id="PTHR30591">
    <property type="entry name" value="RECBCD ENZYME SUBUNIT RECC"/>
    <property type="match status" value="1"/>
</dbReference>
<keyword evidence="4 10" id="KW-0378">Hydrolase</keyword>
<evidence type="ECO:0000256" key="8">
    <source>
        <dbReference type="ARBA" id="ARBA00023125"/>
    </source>
</evidence>
<evidence type="ECO:0000256" key="7">
    <source>
        <dbReference type="ARBA" id="ARBA00022840"/>
    </source>
</evidence>
<dbReference type="Gene3D" id="3.40.50.300">
    <property type="entry name" value="P-loop containing nucleotide triphosphate hydrolases"/>
    <property type="match status" value="2"/>
</dbReference>
<dbReference type="PIRSF" id="PIRSF000980">
    <property type="entry name" value="RecC"/>
    <property type="match status" value="1"/>
</dbReference>
<evidence type="ECO:0000313" key="12">
    <source>
        <dbReference type="EMBL" id="PJG83468.1"/>
    </source>
</evidence>
<proteinExistence type="inferred from homology"/>
<dbReference type="InterPro" id="IPR011335">
    <property type="entry name" value="Restrct_endonuc-II-like"/>
</dbReference>
<protein>
    <recommendedName>
        <fullName evidence="10">RecBCD enzyme subunit RecC</fullName>
    </recommendedName>
    <alternativeName>
        <fullName evidence="10">Exonuclease V subunit RecC</fullName>
        <shortName evidence="10">ExoV subunit RecC</shortName>
    </alternativeName>
    <alternativeName>
        <fullName evidence="10">Helicase/nuclease RecBCD subunit RecC</fullName>
    </alternativeName>
</protein>
<dbReference type="Gene3D" id="1.10.10.160">
    <property type="match status" value="1"/>
</dbReference>
<evidence type="ECO:0000256" key="2">
    <source>
        <dbReference type="ARBA" id="ARBA00022741"/>
    </source>
</evidence>
<evidence type="ECO:0000256" key="4">
    <source>
        <dbReference type="ARBA" id="ARBA00022801"/>
    </source>
</evidence>
<accession>A0A2M8RX54</accession>
<name>A0A2M8RX54_9PAST</name>
<dbReference type="InterPro" id="IPR006697">
    <property type="entry name" value="RecC"/>
</dbReference>
<dbReference type="GO" id="GO:0009338">
    <property type="term" value="C:exodeoxyribonuclease V complex"/>
    <property type="evidence" value="ECO:0007669"/>
    <property type="project" value="InterPro"/>
</dbReference>
<dbReference type="OrthoDB" id="9762834at2"/>
<dbReference type="GO" id="GO:0008854">
    <property type="term" value="F:exodeoxyribonuclease V activity"/>
    <property type="evidence" value="ECO:0007669"/>
    <property type="project" value="InterPro"/>
</dbReference>
<evidence type="ECO:0000259" key="11">
    <source>
        <dbReference type="Pfam" id="PF17946"/>
    </source>
</evidence>
<comment type="function">
    <text evidence="10">A helicase/nuclease that prepares dsDNA breaks (DSB) for recombinational DNA repair. Binds to DSBs and unwinds DNA via a highly rapid and processive ATP-dependent bidirectional helicase activity. Unwinds dsDNA until it encounters a Chi (crossover hotspot instigator) sequence from the 3' direction. Cuts ssDNA a few nucleotides 3' to the Chi site. The properties and activities of the enzyme are changed at Chi. The Chi-altered holoenzyme produces a long 3'-ssDNA overhang and facilitates RecA-binding to the ssDNA for homologous DNA recombination and repair. Holoenzyme degrades any linearized DNA that is unable to undergo homologous recombination. In the holoenzyme this subunit recognizes the wild-type Chi sequence, and when added to isolated RecB increases its ATP-dependent helicase processivity.</text>
</comment>
<keyword evidence="7 10" id="KW-0067">ATP-binding</keyword>
<evidence type="ECO:0000256" key="9">
    <source>
        <dbReference type="ARBA" id="ARBA00023204"/>
    </source>
</evidence>
<dbReference type="EMBL" id="PHGZ01000007">
    <property type="protein sequence ID" value="PJG83468.1"/>
    <property type="molecule type" value="Genomic_DNA"/>
</dbReference>
<dbReference type="Gene3D" id="1.10.10.990">
    <property type="match status" value="1"/>
</dbReference>
<dbReference type="GO" id="GO:0005524">
    <property type="term" value="F:ATP binding"/>
    <property type="evidence" value="ECO:0007669"/>
    <property type="project" value="UniProtKB-UniRule"/>
</dbReference>
<dbReference type="SUPFAM" id="SSF52540">
    <property type="entry name" value="P-loop containing nucleoside triphosphate hydrolases"/>
    <property type="match status" value="2"/>
</dbReference>
<dbReference type="PANTHER" id="PTHR30591:SF1">
    <property type="entry name" value="RECBCD ENZYME SUBUNIT RECC"/>
    <property type="match status" value="1"/>
</dbReference>
<dbReference type="SUPFAM" id="SSF52980">
    <property type="entry name" value="Restriction endonuclease-like"/>
    <property type="match status" value="1"/>
</dbReference>
<keyword evidence="1 10" id="KW-0540">Nuclease</keyword>
<feature type="domain" description="RecC C-terminal" evidence="11">
    <location>
        <begin position="840"/>
        <end position="1067"/>
    </location>
</feature>
<evidence type="ECO:0000256" key="5">
    <source>
        <dbReference type="ARBA" id="ARBA00022806"/>
    </source>
</evidence>
<gene>
    <name evidence="10 12" type="primary">recC</name>
    <name evidence="12" type="ORF">CVP04_03605</name>
</gene>
<evidence type="ECO:0000313" key="13">
    <source>
        <dbReference type="Proteomes" id="UP000230282"/>
    </source>
</evidence>
<dbReference type="GO" id="GO:0003677">
    <property type="term" value="F:DNA binding"/>
    <property type="evidence" value="ECO:0007669"/>
    <property type="project" value="UniProtKB-UniRule"/>
</dbReference>
<reference evidence="12 13" key="1">
    <citation type="submission" date="2017-11" db="EMBL/GenBank/DDBJ databases">
        <title>Reclassification of Bisgaard taxon 5 as Caviibacterium pharyngocola gen. nov., sp. nov.</title>
        <authorList>
            <person name="Christensen H."/>
        </authorList>
    </citation>
    <scope>NUCLEOTIDE SEQUENCE [LARGE SCALE GENOMIC DNA]</scope>
    <source>
        <strain evidence="12 13">7_3</strain>
    </source>
</reference>
<dbReference type="GO" id="GO:0003678">
    <property type="term" value="F:DNA helicase activity"/>
    <property type="evidence" value="ECO:0007669"/>
    <property type="project" value="UniProtKB-UniRule"/>
</dbReference>
<dbReference type="Pfam" id="PF04257">
    <property type="entry name" value="Exonuc_V_gamma"/>
    <property type="match status" value="1"/>
</dbReference>
<dbReference type="RefSeq" id="WP_100296159.1">
    <property type="nucleotide sequence ID" value="NZ_PHGZ01000007.1"/>
</dbReference>
<keyword evidence="2 10" id="KW-0547">Nucleotide-binding</keyword>
<evidence type="ECO:0000256" key="6">
    <source>
        <dbReference type="ARBA" id="ARBA00022839"/>
    </source>
</evidence>
<keyword evidence="6 10" id="KW-0269">Exonuclease</keyword>
<dbReference type="Proteomes" id="UP000230282">
    <property type="component" value="Unassembled WGS sequence"/>
</dbReference>
<dbReference type="GO" id="GO:0000724">
    <property type="term" value="P:double-strand break repair via homologous recombination"/>
    <property type="evidence" value="ECO:0007669"/>
    <property type="project" value="UniProtKB-UniRule"/>
</dbReference>
<organism evidence="12 13">
    <name type="scientific">Caviibacterium pharyngocola</name>
    <dbReference type="NCBI Taxonomy" id="28159"/>
    <lineage>
        <taxon>Bacteria</taxon>
        <taxon>Pseudomonadati</taxon>
        <taxon>Pseudomonadota</taxon>
        <taxon>Gammaproteobacteria</taxon>
        <taxon>Pasteurellales</taxon>
        <taxon>Pasteurellaceae</taxon>
        <taxon>Caviibacterium</taxon>
    </lineage>
</organism>
<evidence type="ECO:0000256" key="10">
    <source>
        <dbReference type="HAMAP-Rule" id="MF_01486"/>
    </source>
</evidence>
<dbReference type="AlphaFoldDB" id="A0A2M8RX54"/>
<evidence type="ECO:0000256" key="3">
    <source>
        <dbReference type="ARBA" id="ARBA00022763"/>
    </source>
</evidence>
<dbReference type="HAMAP" id="MF_01486">
    <property type="entry name" value="RecC"/>
    <property type="match status" value="1"/>
</dbReference>
<dbReference type="Pfam" id="PF17946">
    <property type="entry name" value="RecC_C"/>
    <property type="match status" value="1"/>
</dbReference>
<dbReference type="InterPro" id="IPR013986">
    <property type="entry name" value="DExx_box_DNA_helicase_dom_sf"/>
</dbReference>
<dbReference type="NCBIfam" id="TIGR01450">
    <property type="entry name" value="recC"/>
    <property type="match status" value="1"/>
</dbReference>